<dbReference type="OrthoDB" id="6194416at2759"/>
<sequence length="239" mass="26884">MSSFSDRVRYKDFDIFDSSLGRLVPNYDKSISSLLRKRPVDGLRLTQPVWSKTENLLRSASQVLGTAEHFLAATGHLLNSEDSVVPAEVRPFLLELDKALEGTPSAKKGKNNYGKPQNKSHNSDKSSGGLTLQFKNPPPLSEVPISLSHIQDPVRYQLLSVEVDTMLQKSAIEEVPLLTLFPRFYPRHFLVPRKTGGMRPVIYLSILNNFLIVPHFKMEINRSIRASILPGMWTTSLDL</sequence>
<reference evidence="2" key="1">
    <citation type="submission" date="2018-11" db="EMBL/GenBank/DDBJ databases">
        <authorList>
            <person name="Alioto T."/>
            <person name="Alioto T."/>
        </authorList>
    </citation>
    <scope>NUCLEOTIDE SEQUENCE</scope>
</reference>
<protein>
    <submittedName>
        <fullName evidence="2">Uncharacterized protein</fullName>
    </submittedName>
</protein>
<keyword evidence="3" id="KW-1185">Reference proteome</keyword>
<organism evidence="2 3">
    <name type="scientific">Mytilus galloprovincialis</name>
    <name type="common">Mediterranean mussel</name>
    <dbReference type="NCBI Taxonomy" id="29158"/>
    <lineage>
        <taxon>Eukaryota</taxon>
        <taxon>Metazoa</taxon>
        <taxon>Spiralia</taxon>
        <taxon>Lophotrochozoa</taxon>
        <taxon>Mollusca</taxon>
        <taxon>Bivalvia</taxon>
        <taxon>Autobranchia</taxon>
        <taxon>Pteriomorphia</taxon>
        <taxon>Mytilida</taxon>
        <taxon>Mytiloidea</taxon>
        <taxon>Mytilidae</taxon>
        <taxon>Mytilinae</taxon>
        <taxon>Mytilus</taxon>
    </lineage>
</organism>
<dbReference type="AlphaFoldDB" id="A0A8B6DQH8"/>
<evidence type="ECO:0000256" key="1">
    <source>
        <dbReference type="SAM" id="MobiDB-lite"/>
    </source>
</evidence>
<feature type="compositionally biased region" description="Polar residues" evidence="1">
    <location>
        <begin position="114"/>
        <end position="133"/>
    </location>
</feature>
<feature type="region of interest" description="Disordered" evidence="1">
    <location>
        <begin position="103"/>
        <end position="133"/>
    </location>
</feature>
<accession>A0A8B6DQH8</accession>
<dbReference type="Proteomes" id="UP000596742">
    <property type="component" value="Unassembled WGS sequence"/>
</dbReference>
<proteinExistence type="predicted"/>
<evidence type="ECO:0000313" key="3">
    <source>
        <dbReference type="Proteomes" id="UP000596742"/>
    </source>
</evidence>
<name>A0A8B6DQH8_MYTGA</name>
<dbReference type="EMBL" id="UYJE01003756">
    <property type="protein sequence ID" value="VDI22173.1"/>
    <property type="molecule type" value="Genomic_DNA"/>
</dbReference>
<gene>
    <name evidence="2" type="ORF">MGAL_10B030897</name>
</gene>
<comment type="caution">
    <text evidence="2">The sequence shown here is derived from an EMBL/GenBank/DDBJ whole genome shotgun (WGS) entry which is preliminary data.</text>
</comment>
<evidence type="ECO:0000313" key="2">
    <source>
        <dbReference type="EMBL" id="VDI22173.1"/>
    </source>
</evidence>